<sequence length="77" mass="8322">MAQPGDAYPVTDPKLAAGLRPHFDDLADHLMPRSDVVAVNWQIAFGDVQVGAADAARSHGYQQFGRSRARYLGGDLL</sequence>
<protein>
    <submittedName>
        <fullName evidence="1">Uncharacterized protein</fullName>
    </submittedName>
</protein>
<evidence type="ECO:0000313" key="2">
    <source>
        <dbReference type="Proteomes" id="UP000465812"/>
    </source>
</evidence>
<dbReference type="Proteomes" id="UP000465812">
    <property type="component" value="Chromosome"/>
</dbReference>
<evidence type="ECO:0000313" key="1">
    <source>
        <dbReference type="EMBL" id="BBY37073.1"/>
    </source>
</evidence>
<gene>
    <name evidence="1" type="ORF">MMAN_12070</name>
</gene>
<name>A0ABN6A5J1_MYCNT</name>
<accession>A0ABN6A5J1</accession>
<dbReference type="EMBL" id="AP022590">
    <property type="protein sequence ID" value="BBY37073.1"/>
    <property type="molecule type" value="Genomic_DNA"/>
</dbReference>
<reference evidence="1 2" key="1">
    <citation type="journal article" date="2019" name="Emerg. Microbes Infect.">
        <title>Comprehensive subspecies identification of 175 nontuberculous mycobacteria species based on 7547 genomic profiles.</title>
        <authorList>
            <person name="Matsumoto Y."/>
            <person name="Kinjo T."/>
            <person name="Motooka D."/>
            <person name="Nabeya D."/>
            <person name="Jung N."/>
            <person name="Uechi K."/>
            <person name="Horii T."/>
            <person name="Iida T."/>
            <person name="Fujita J."/>
            <person name="Nakamura S."/>
        </authorList>
    </citation>
    <scope>NUCLEOTIDE SEQUENCE [LARGE SCALE GENOMIC DNA]</scope>
    <source>
        <strain evidence="1 2">JCM 18113</strain>
    </source>
</reference>
<keyword evidence="2" id="KW-1185">Reference proteome</keyword>
<organism evidence="1 2">
    <name type="scientific">Mycobacterium mantenii</name>
    <dbReference type="NCBI Taxonomy" id="560555"/>
    <lineage>
        <taxon>Bacteria</taxon>
        <taxon>Bacillati</taxon>
        <taxon>Actinomycetota</taxon>
        <taxon>Actinomycetes</taxon>
        <taxon>Mycobacteriales</taxon>
        <taxon>Mycobacteriaceae</taxon>
        <taxon>Mycobacterium</taxon>
        <taxon>Mycobacterium avium complex (MAC)</taxon>
    </lineage>
</organism>
<proteinExistence type="predicted"/>